<evidence type="ECO:0000256" key="1">
    <source>
        <dbReference type="ARBA" id="ARBA00005854"/>
    </source>
</evidence>
<feature type="domain" description="D-isomer specific 2-hydroxyacid dehydrogenase NAD-binding" evidence="6">
    <location>
        <begin position="108"/>
        <end position="285"/>
    </location>
</feature>
<organism evidence="7 8">
    <name type="scientific">Erwinia piriflorinigrans CFBP 5888</name>
    <dbReference type="NCBI Taxonomy" id="1161919"/>
    <lineage>
        <taxon>Bacteria</taxon>
        <taxon>Pseudomonadati</taxon>
        <taxon>Pseudomonadota</taxon>
        <taxon>Gammaproteobacteria</taxon>
        <taxon>Enterobacterales</taxon>
        <taxon>Erwiniaceae</taxon>
        <taxon>Erwinia</taxon>
    </lineage>
</organism>
<dbReference type="PANTHER" id="PTHR42789:SF1">
    <property type="entry name" value="D-ISOMER SPECIFIC 2-HYDROXYACID DEHYDROGENASE FAMILY PROTEIN (AFU_ORTHOLOGUE AFUA_6G10090)"/>
    <property type="match status" value="1"/>
</dbReference>
<dbReference type="GO" id="GO:0004617">
    <property type="term" value="F:phosphoglycerate dehydrogenase activity"/>
    <property type="evidence" value="ECO:0007669"/>
    <property type="project" value="UniProtKB-EC"/>
</dbReference>
<dbReference type="Gene3D" id="3.40.50.720">
    <property type="entry name" value="NAD(P)-binding Rossmann-like Domain"/>
    <property type="match status" value="2"/>
</dbReference>
<dbReference type="InterPro" id="IPR006140">
    <property type="entry name" value="D-isomer_DH_NAD-bd"/>
</dbReference>
<dbReference type="Pfam" id="PF02826">
    <property type="entry name" value="2-Hacid_dh_C"/>
    <property type="match status" value="1"/>
</dbReference>
<evidence type="ECO:0000256" key="3">
    <source>
        <dbReference type="ARBA" id="ARBA00023027"/>
    </source>
</evidence>
<evidence type="ECO:0000313" key="7">
    <source>
        <dbReference type="EMBL" id="CCG88051.1"/>
    </source>
</evidence>
<dbReference type="SUPFAM" id="SSF51735">
    <property type="entry name" value="NAD(P)-binding Rossmann-fold domains"/>
    <property type="match status" value="1"/>
</dbReference>
<protein>
    <submittedName>
        <fullName evidence="7">D-3-phosphoglycerate dehydrogenase</fullName>
        <ecNumber evidence="7">1.1.1.95</ecNumber>
    </submittedName>
</protein>
<evidence type="ECO:0000256" key="2">
    <source>
        <dbReference type="ARBA" id="ARBA00023002"/>
    </source>
</evidence>
<dbReference type="InterPro" id="IPR006139">
    <property type="entry name" value="D-isomer_2_OHA_DH_cat_dom"/>
</dbReference>
<keyword evidence="2 4" id="KW-0560">Oxidoreductase</keyword>
<keyword evidence="3" id="KW-0520">NAD</keyword>
<evidence type="ECO:0000259" key="5">
    <source>
        <dbReference type="Pfam" id="PF00389"/>
    </source>
</evidence>
<comment type="similarity">
    <text evidence="1 4">Belongs to the D-isomer specific 2-hydroxyacid dehydrogenase family.</text>
</comment>
<dbReference type="EMBL" id="CAHS01000016">
    <property type="protein sequence ID" value="CCG88051.1"/>
    <property type="molecule type" value="Genomic_DNA"/>
</dbReference>
<name>V5ZAW4_9GAMM</name>
<evidence type="ECO:0000256" key="4">
    <source>
        <dbReference type="RuleBase" id="RU003719"/>
    </source>
</evidence>
<dbReference type="AlphaFoldDB" id="V5ZAW4"/>
<comment type="caution">
    <text evidence="7">The sequence shown here is derived from an EMBL/GenBank/DDBJ whole genome shotgun (WGS) entry which is preliminary data.</text>
</comment>
<dbReference type="OrthoDB" id="9805416at2"/>
<dbReference type="Proteomes" id="UP000018217">
    <property type="component" value="Unassembled WGS sequence"/>
</dbReference>
<proteinExistence type="inferred from homology"/>
<sequence length="325" mass="36447">MEYNSKVLVVDSIHEKLLRFLNKNYEVTIEHPVTREKLQNIIKDYDVLVLRSGAQVDKKLLEQGSRLHTIIRAGTGTDNIDLKAVSERGINFYNTPSTNSRAVAELSFGLMHCLSRHIRRASNEIEKNIWNKKSLLGFELTQKKLGLVGFGSIGKEIADIAKGYRMDIHCTVSQYSTERAAQLAKEKITLHVDLHNMLRLCDIVVICCPYTEQTQQLIDAAALSCLSTGSILVNVARGGVIDEEQLWLALKEKRLYAAASDVFINERAPSPLFSLANFIGTPHIGAMSNESQQKIADLIIHYLQEQEKSIAGVRKQTSTLRPIFN</sequence>
<keyword evidence="8" id="KW-1185">Reference proteome</keyword>
<dbReference type="PANTHER" id="PTHR42789">
    <property type="entry name" value="D-ISOMER SPECIFIC 2-HYDROXYACID DEHYDROGENASE FAMILY PROTEIN (AFU_ORTHOLOGUE AFUA_6G10090)"/>
    <property type="match status" value="1"/>
</dbReference>
<evidence type="ECO:0000313" key="8">
    <source>
        <dbReference type="Proteomes" id="UP000018217"/>
    </source>
</evidence>
<evidence type="ECO:0000259" key="6">
    <source>
        <dbReference type="Pfam" id="PF02826"/>
    </source>
</evidence>
<dbReference type="STRING" id="1161919.EPIR_2688"/>
<dbReference type="RefSeq" id="WP_023655827.1">
    <property type="nucleotide sequence ID" value="NZ_CAHS01000016.1"/>
</dbReference>
<gene>
    <name evidence="7" type="primary">serA</name>
    <name evidence="7" type="ORF">EPIR_2688</name>
</gene>
<feature type="domain" description="D-isomer specific 2-hydroxyacid dehydrogenase catalytic" evidence="5">
    <location>
        <begin position="7"/>
        <end position="300"/>
    </location>
</feature>
<dbReference type="GO" id="GO:0051287">
    <property type="term" value="F:NAD binding"/>
    <property type="evidence" value="ECO:0007669"/>
    <property type="project" value="InterPro"/>
</dbReference>
<dbReference type="SUPFAM" id="SSF52283">
    <property type="entry name" value="Formate/glycerate dehydrogenase catalytic domain-like"/>
    <property type="match status" value="1"/>
</dbReference>
<dbReference type="EC" id="1.1.1.95" evidence="7"/>
<dbReference type="Pfam" id="PF00389">
    <property type="entry name" value="2-Hacid_dh"/>
    <property type="match status" value="1"/>
</dbReference>
<reference evidence="7 8" key="1">
    <citation type="journal article" date="2013" name="Syst. Appl. Microbiol.">
        <title>Phylogenetic position and virulence apparatus of the pear flower necrosis pathogen Erwinia piriflorinigrans CFBP 5888T as assessed by comparative genomics.</title>
        <authorList>
            <person name="Smits T.H."/>
            <person name="Rezzonico F."/>
            <person name="Lopez M.M."/>
            <person name="Blom J."/>
            <person name="Goesmann A."/>
            <person name="Frey J.E."/>
            <person name="Duffy B."/>
        </authorList>
    </citation>
    <scope>NUCLEOTIDE SEQUENCE [LARGE SCALE GENOMIC DNA]</scope>
    <source>
        <strain evidence="8">CFBP5888</strain>
    </source>
</reference>
<dbReference type="InterPro" id="IPR036291">
    <property type="entry name" value="NAD(P)-bd_dom_sf"/>
</dbReference>
<accession>V5ZAW4</accession>
<dbReference type="InterPro" id="IPR050857">
    <property type="entry name" value="D-2-hydroxyacid_DH"/>
</dbReference>